<feature type="domain" description="Rhodanese" evidence="1">
    <location>
        <begin position="28"/>
        <end position="115"/>
    </location>
</feature>
<name>A0A2T9XCD0_9CREN</name>
<dbReference type="AlphaFoldDB" id="A0A2T9XCD0"/>
<dbReference type="PANTHER" id="PTHR43031">
    <property type="entry name" value="FAD-DEPENDENT OXIDOREDUCTASE"/>
    <property type="match status" value="1"/>
</dbReference>
<evidence type="ECO:0000313" key="2">
    <source>
        <dbReference type="EMBL" id="PVU77719.1"/>
    </source>
</evidence>
<protein>
    <submittedName>
        <fullName evidence="2">Rhodanese</fullName>
    </submittedName>
</protein>
<organism evidence="2 3">
    <name type="scientific">Acidianus hospitalis</name>
    <dbReference type="NCBI Taxonomy" id="563177"/>
    <lineage>
        <taxon>Archaea</taxon>
        <taxon>Thermoproteota</taxon>
        <taxon>Thermoprotei</taxon>
        <taxon>Sulfolobales</taxon>
        <taxon>Sulfolobaceae</taxon>
        <taxon>Acidianus</taxon>
    </lineage>
</organism>
<dbReference type="PROSITE" id="PS50206">
    <property type="entry name" value="RHODANESE_3"/>
    <property type="match status" value="1"/>
</dbReference>
<evidence type="ECO:0000259" key="1">
    <source>
        <dbReference type="PROSITE" id="PS50206"/>
    </source>
</evidence>
<reference evidence="2 3" key="1">
    <citation type="journal article" date="2015" name="Appl. Environ. Microbiol.">
        <title>Nanoarchaeota, Their Sulfolobales Host, and Nanoarchaeota Virus Distribution across Yellowstone National Park Hot Springs.</title>
        <authorList>
            <person name="Munson-McGee J.H."/>
            <person name="Field E.K."/>
            <person name="Bateson M."/>
            <person name="Rooney C."/>
            <person name="Stepanauskas R."/>
            <person name="Young M.J."/>
        </authorList>
    </citation>
    <scope>NUCLEOTIDE SEQUENCE [LARGE SCALE GENOMIC DNA]</scope>
    <source>
        <strain evidence="2">SCGC AC-742_N10</strain>
    </source>
</reference>
<dbReference type="InterPro" id="IPR001307">
    <property type="entry name" value="Thiosulphate_STrfase_CS"/>
</dbReference>
<dbReference type="PANTHER" id="PTHR43031:SF1">
    <property type="entry name" value="PYRIDINE NUCLEOTIDE-DISULPHIDE OXIDOREDUCTASE"/>
    <property type="match status" value="1"/>
</dbReference>
<dbReference type="Gene3D" id="3.40.250.10">
    <property type="entry name" value="Rhodanese-like domain"/>
    <property type="match status" value="1"/>
</dbReference>
<dbReference type="InterPro" id="IPR050229">
    <property type="entry name" value="GlpE_sulfurtransferase"/>
</dbReference>
<dbReference type="PROSITE" id="PS00380">
    <property type="entry name" value="RHODANESE_1"/>
    <property type="match status" value="1"/>
</dbReference>
<dbReference type="Proteomes" id="UP000245638">
    <property type="component" value="Unassembled WGS sequence"/>
</dbReference>
<dbReference type="SUPFAM" id="SSF52821">
    <property type="entry name" value="Rhodanese/Cell cycle control phosphatase"/>
    <property type="match status" value="1"/>
</dbReference>
<dbReference type="InterPro" id="IPR036873">
    <property type="entry name" value="Rhodanese-like_dom_sf"/>
</dbReference>
<accession>A0A2T9XCD0</accession>
<dbReference type="EMBL" id="QEFD01000013">
    <property type="protein sequence ID" value="PVU77719.1"/>
    <property type="molecule type" value="Genomic_DNA"/>
</dbReference>
<dbReference type="GO" id="GO:0004792">
    <property type="term" value="F:thiosulfate-cyanide sulfurtransferase activity"/>
    <property type="evidence" value="ECO:0007669"/>
    <property type="project" value="InterPro"/>
</dbReference>
<gene>
    <name evidence="2" type="ORF">DDW13_00330</name>
</gene>
<proteinExistence type="predicted"/>
<evidence type="ECO:0000313" key="3">
    <source>
        <dbReference type="Proteomes" id="UP000245638"/>
    </source>
</evidence>
<dbReference type="InterPro" id="IPR001763">
    <property type="entry name" value="Rhodanese-like_dom"/>
</dbReference>
<dbReference type="CDD" id="cd00158">
    <property type="entry name" value="RHOD"/>
    <property type="match status" value="1"/>
</dbReference>
<sequence length="133" mass="15375">MQVVEQYTTPYYKHILSLPPSSVRKLWKQNKITLIDVRTPEEYEDHHIPGAILIPLDYLEALSKFLPDNDVAVICEHGNRALYATYGMPHIYKKKAIHMQYGMAGWMAMGYEVESGMNENGKKWMKLLDSIES</sequence>
<comment type="caution">
    <text evidence="2">The sequence shown here is derived from an EMBL/GenBank/DDBJ whole genome shotgun (WGS) entry which is preliminary data.</text>
</comment>
<dbReference type="SMART" id="SM00450">
    <property type="entry name" value="RHOD"/>
    <property type="match status" value="1"/>
</dbReference>
<dbReference type="Pfam" id="PF00581">
    <property type="entry name" value="Rhodanese"/>
    <property type="match status" value="1"/>
</dbReference>